<protein>
    <submittedName>
        <fullName evidence="1">Uncharacterized protein</fullName>
    </submittedName>
</protein>
<gene>
    <name evidence="1" type="ORF">LTRI10_LOCUS7401</name>
</gene>
<sequence>MQIAHLLLGRPWQFDRKVTHEGWTNYYKFQHQGKKFVLKPLSPDDVYNDQKQMEAKRNMGGESGAQMWVQRRIGFNFMSFQKLQNKVPALEALGCHDLCSTPAKQSSECSHDVDKDKGRSRSEITTDGFLKVEGITTSQIEAPYRVDGDQISPSTSCPELCSPVTMAQSKRENEWGGLTGDHSKPNTSFETFNPTPGMSGVHSFDVIKPEFEESNSPKVPLFVTQMANEDPLLGEATQIDSTQFGATETSREILGTCLSNQFILTQPESEMPKLKFFGRKFEEEKNASIGAIGSESAKKKALDKFMEVQGRSRDDQFVLEKPK</sequence>
<dbReference type="EMBL" id="OZ034814">
    <property type="protein sequence ID" value="CAL1359936.1"/>
    <property type="molecule type" value="Genomic_DNA"/>
</dbReference>
<dbReference type="Proteomes" id="UP001497516">
    <property type="component" value="Chromosome 10"/>
</dbReference>
<evidence type="ECO:0000313" key="2">
    <source>
        <dbReference type="Proteomes" id="UP001497516"/>
    </source>
</evidence>
<keyword evidence="2" id="KW-1185">Reference proteome</keyword>
<reference evidence="1 2" key="1">
    <citation type="submission" date="2024-04" db="EMBL/GenBank/DDBJ databases">
        <authorList>
            <person name="Fracassetti M."/>
        </authorList>
    </citation>
    <scope>NUCLEOTIDE SEQUENCE [LARGE SCALE GENOMIC DNA]</scope>
</reference>
<organism evidence="1 2">
    <name type="scientific">Linum trigynum</name>
    <dbReference type="NCBI Taxonomy" id="586398"/>
    <lineage>
        <taxon>Eukaryota</taxon>
        <taxon>Viridiplantae</taxon>
        <taxon>Streptophyta</taxon>
        <taxon>Embryophyta</taxon>
        <taxon>Tracheophyta</taxon>
        <taxon>Spermatophyta</taxon>
        <taxon>Magnoliopsida</taxon>
        <taxon>eudicotyledons</taxon>
        <taxon>Gunneridae</taxon>
        <taxon>Pentapetalae</taxon>
        <taxon>rosids</taxon>
        <taxon>fabids</taxon>
        <taxon>Malpighiales</taxon>
        <taxon>Linaceae</taxon>
        <taxon>Linum</taxon>
    </lineage>
</organism>
<evidence type="ECO:0000313" key="1">
    <source>
        <dbReference type="EMBL" id="CAL1359936.1"/>
    </source>
</evidence>
<dbReference type="AlphaFoldDB" id="A0AAV2CUX9"/>
<proteinExistence type="predicted"/>
<accession>A0AAV2CUX9</accession>
<name>A0AAV2CUX9_9ROSI</name>